<evidence type="ECO:0000313" key="2">
    <source>
        <dbReference type="EMBL" id="CAG9793121.1"/>
    </source>
</evidence>
<dbReference type="Proteomes" id="UP001153714">
    <property type="component" value="Chromosome 5"/>
</dbReference>
<dbReference type="Pfam" id="PF00373">
    <property type="entry name" value="FERM_M"/>
    <property type="match status" value="1"/>
</dbReference>
<dbReference type="SUPFAM" id="SSF47031">
    <property type="entry name" value="Second domain of FERM"/>
    <property type="match status" value="1"/>
</dbReference>
<dbReference type="InterPro" id="IPR000299">
    <property type="entry name" value="FERM_domain"/>
</dbReference>
<dbReference type="InterPro" id="IPR035963">
    <property type="entry name" value="FERM_2"/>
</dbReference>
<reference evidence="2" key="2">
    <citation type="submission" date="2022-10" db="EMBL/GenBank/DDBJ databases">
        <authorList>
            <consortium name="ENA_rothamsted_submissions"/>
            <consortium name="culmorum"/>
            <person name="King R."/>
        </authorList>
    </citation>
    <scope>NUCLEOTIDE SEQUENCE</scope>
</reference>
<dbReference type="GO" id="GO:0005856">
    <property type="term" value="C:cytoskeleton"/>
    <property type="evidence" value="ECO:0007669"/>
    <property type="project" value="TreeGrafter"/>
</dbReference>
<dbReference type="PROSITE" id="PS50057">
    <property type="entry name" value="FERM_3"/>
    <property type="match status" value="1"/>
</dbReference>
<keyword evidence="3" id="KW-1185">Reference proteome</keyword>
<dbReference type="Gene3D" id="3.30.420.10">
    <property type="entry name" value="Ribonuclease H-like superfamily/Ribonuclease H"/>
    <property type="match status" value="1"/>
</dbReference>
<dbReference type="InterPro" id="IPR018979">
    <property type="entry name" value="FERM_N"/>
</dbReference>
<dbReference type="PANTHER" id="PTHR23280:SF21">
    <property type="entry name" value="PROTEIN 4.1 HOMOLOG"/>
    <property type="match status" value="1"/>
</dbReference>
<reference evidence="2" key="1">
    <citation type="submission" date="2021-12" db="EMBL/GenBank/DDBJ databases">
        <authorList>
            <person name="King R."/>
        </authorList>
    </citation>
    <scope>NUCLEOTIDE SEQUENCE</scope>
</reference>
<dbReference type="GO" id="GO:0031032">
    <property type="term" value="P:actomyosin structure organization"/>
    <property type="evidence" value="ECO:0007669"/>
    <property type="project" value="TreeGrafter"/>
</dbReference>
<feature type="domain" description="FERM" evidence="1">
    <location>
        <begin position="9"/>
        <end position="225"/>
    </location>
</feature>
<dbReference type="SMART" id="SM00295">
    <property type="entry name" value="B41"/>
    <property type="match status" value="1"/>
</dbReference>
<name>A0A9N9RBN3_9NEOP</name>
<dbReference type="GO" id="GO:0030182">
    <property type="term" value="P:neuron differentiation"/>
    <property type="evidence" value="ECO:0007669"/>
    <property type="project" value="UniProtKB-ARBA"/>
</dbReference>
<dbReference type="InterPro" id="IPR019748">
    <property type="entry name" value="FERM_central"/>
</dbReference>
<dbReference type="Gene3D" id="1.20.80.60">
    <property type="match status" value="1"/>
</dbReference>
<dbReference type="PRINTS" id="PR00935">
    <property type="entry name" value="BAND41"/>
</dbReference>
<dbReference type="InterPro" id="IPR036397">
    <property type="entry name" value="RNaseH_sf"/>
</dbReference>
<accession>A0A9N9RBN3</accession>
<dbReference type="OrthoDB" id="6589456at2759"/>
<evidence type="ECO:0000259" key="1">
    <source>
        <dbReference type="PROSITE" id="PS50057"/>
    </source>
</evidence>
<evidence type="ECO:0000313" key="3">
    <source>
        <dbReference type="Proteomes" id="UP001153714"/>
    </source>
</evidence>
<dbReference type="Gene3D" id="3.10.20.90">
    <property type="entry name" value="Phosphatidylinositol 3-kinase Catalytic Subunit, Chain A, domain 1"/>
    <property type="match status" value="1"/>
</dbReference>
<sequence length="225" mass="26181">MRESLRRLASEEECMYGGARGAGAGMRRVRRKAKGFDLLDKVCQSLELVEGDYFGFLHQQRGDPRVWVDLNRRLSKTFRNEPWDVRFAIKFYPPEPSELRDDNTRYQLSLAIRRDLLEGRLSCSAITHALLASYVAQAELGDWSSMLASNKLADMRAAPLHAITPDLEAKVDELYRKHKLTSREDYQYHLSRYFDQTLPNLYCKSIMSLPTRWQRVIEQKGTYIL</sequence>
<dbReference type="Pfam" id="PF09379">
    <property type="entry name" value="FERM_N"/>
    <property type="match status" value="1"/>
</dbReference>
<dbReference type="SUPFAM" id="SSF54236">
    <property type="entry name" value="Ubiquitin-like"/>
    <property type="match status" value="1"/>
</dbReference>
<dbReference type="GO" id="GO:0005886">
    <property type="term" value="C:plasma membrane"/>
    <property type="evidence" value="ECO:0007669"/>
    <property type="project" value="TreeGrafter"/>
</dbReference>
<dbReference type="EMBL" id="OU893336">
    <property type="protein sequence ID" value="CAG9793121.1"/>
    <property type="molecule type" value="Genomic_DNA"/>
</dbReference>
<dbReference type="AlphaFoldDB" id="A0A9N9RBN3"/>
<dbReference type="InterPro" id="IPR019749">
    <property type="entry name" value="Band_41_domain"/>
</dbReference>
<organism evidence="2 3">
    <name type="scientific">Diatraea saccharalis</name>
    <name type="common">sugarcane borer</name>
    <dbReference type="NCBI Taxonomy" id="40085"/>
    <lineage>
        <taxon>Eukaryota</taxon>
        <taxon>Metazoa</taxon>
        <taxon>Ecdysozoa</taxon>
        <taxon>Arthropoda</taxon>
        <taxon>Hexapoda</taxon>
        <taxon>Insecta</taxon>
        <taxon>Pterygota</taxon>
        <taxon>Neoptera</taxon>
        <taxon>Endopterygota</taxon>
        <taxon>Lepidoptera</taxon>
        <taxon>Glossata</taxon>
        <taxon>Ditrysia</taxon>
        <taxon>Pyraloidea</taxon>
        <taxon>Crambidae</taxon>
        <taxon>Crambinae</taxon>
        <taxon>Diatraea</taxon>
    </lineage>
</organism>
<protein>
    <recommendedName>
        <fullName evidence="1">FERM domain-containing protein</fullName>
    </recommendedName>
</protein>
<dbReference type="PANTHER" id="PTHR23280">
    <property type="entry name" value="4.1 G PROTEIN"/>
    <property type="match status" value="1"/>
</dbReference>
<dbReference type="InterPro" id="IPR029071">
    <property type="entry name" value="Ubiquitin-like_domsf"/>
</dbReference>
<dbReference type="GO" id="GO:0009887">
    <property type="term" value="P:animal organ morphogenesis"/>
    <property type="evidence" value="ECO:0007669"/>
    <property type="project" value="UniProtKB-ARBA"/>
</dbReference>
<proteinExistence type="predicted"/>
<gene>
    <name evidence="2" type="ORF">DIATSA_LOCUS10586</name>
</gene>
<dbReference type="GO" id="GO:0003676">
    <property type="term" value="F:nucleic acid binding"/>
    <property type="evidence" value="ECO:0007669"/>
    <property type="project" value="InterPro"/>
</dbReference>
<dbReference type="CDD" id="cd14473">
    <property type="entry name" value="FERM_B-lobe"/>
    <property type="match status" value="1"/>
</dbReference>